<dbReference type="GO" id="GO:0051315">
    <property type="term" value="P:attachment of mitotic spindle microtubules to kinetochore"/>
    <property type="evidence" value="ECO:0007669"/>
    <property type="project" value="TreeGrafter"/>
</dbReference>
<dbReference type="EMBL" id="KL198026">
    <property type="protein sequence ID" value="KDQ16678.1"/>
    <property type="molecule type" value="Genomic_DNA"/>
</dbReference>
<name>A0A067MLP5_BOTB1</name>
<dbReference type="FunFam" id="2.60.120.10:FF:000033">
    <property type="entry name" value="Centromere protein C 1"/>
    <property type="match status" value="1"/>
</dbReference>
<evidence type="ECO:0000313" key="10">
    <source>
        <dbReference type="Proteomes" id="UP000027195"/>
    </source>
</evidence>
<comment type="subcellular location">
    <subcellularLocation>
        <location evidence="1">Nucleus</location>
    </subcellularLocation>
</comment>
<evidence type="ECO:0000256" key="5">
    <source>
        <dbReference type="ARBA" id="ARBA00057947"/>
    </source>
</evidence>
<dbReference type="GO" id="GO:0019237">
    <property type="term" value="F:centromeric DNA binding"/>
    <property type="evidence" value="ECO:0007669"/>
    <property type="project" value="InterPro"/>
</dbReference>
<dbReference type="GO" id="GO:0005634">
    <property type="term" value="C:nucleus"/>
    <property type="evidence" value="ECO:0007669"/>
    <property type="project" value="UniProtKB-SubCell"/>
</dbReference>
<dbReference type="AlphaFoldDB" id="A0A067MLP5"/>
<evidence type="ECO:0000259" key="8">
    <source>
        <dbReference type="Pfam" id="PF11699"/>
    </source>
</evidence>
<evidence type="ECO:0000256" key="7">
    <source>
        <dbReference type="SAM" id="MobiDB-lite"/>
    </source>
</evidence>
<keyword evidence="4" id="KW-0539">Nucleus</keyword>
<evidence type="ECO:0000256" key="4">
    <source>
        <dbReference type="ARBA" id="ARBA00023242"/>
    </source>
</evidence>
<dbReference type="Proteomes" id="UP000027195">
    <property type="component" value="Unassembled WGS sequence"/>
</dbReference>
<dbReference type="PANTHER" id="PTHR16684:SF11">
    <property type="entry name" value="CENTROMERE PROTEIN C"/>
    <property type="match status" value="1"/>
</dbReference>
<dbReference type="InterPro" id="IPR014710">
    <property type="entry name" value="RmlC-like_jellyroll"/>
</dbReference>
<feature type="domain" description="Mif2/CENP-C cupin" evidence="8">
    <location>
        <begin position="247"/>
        <end position="330"/>
    </location>
</feature>
<protein>
    <recommendedName>
        <fullName evidence="6">CENP-C homolog</fullName>
    </recommendedName>
</protein>
<evidence type="ECO:0000256" key="6">
    <source>
        <dbReference type="ARBA" id="ARBA00075033"/>
    </source>
</evidence>
<dbReference type="InterPro" id="IPR025974">
    <property type="entry name" value="Mif2/CENP-C_cupin"/>
</dbReference>
<keyword evidence="10" id="KW-1185">Reference proteome</keyword>
<feature type="region of interest" description="Disordered" evidence="7">
    <location>
        <begin position="130"/>
        <end position="149"/>
    </location>
</feature>
<dbReference type="OrthoDB" id="1939643at2759"/>
<feature type="region of interest" description="Disordered" evidence="7">
    <location>
        <begin position="173"/>
        <end position="203"/>
    </location>
</feature>
<organism evidence="9 10">
    <name type="scientific">Botryobasidium botryosum (strain FD-172 SS1)</name>
    <dbReference type="NCBI Taxonomy" id="930990"/>
    <lineage>
        <taxon>Eukaryota</taxon>
        <taxon>Fungi</taxon>
        <taxon>Dikarya</taxon>
        <taxon>Basidiomycota</taxon>
        <taxon>Agaricomycotina</taxon>
        <taxon>Agaricomycetes</taxon>
        <taxon>Cantharellales</taxon>
        <taxon>Botryobasidiaceae</taxon>
        <taxon>Botryobasidium</taxon>
    </lineage>
</organism>
<dbReference type="GO" id="GO:0051455">
    <property type="term" value="P:spindle attachment to meiosis I kinetochore"/>
    <property type="evidence" value="ECO:0007669"/>
    <property type="project" value="TreeGrafter"/>
</dbReference>
<dbReference type="GO" id="GO:0000776">
    <property type="term" value="C:kinetochore"/>
    <property type="evidence" value="ECO:0007669"/>
    <property type="project" value="InterPro"/>
</dbReference>
<dbReference type="Gene3D" id="2.60.120.10">
    <property type="entry name" value="Jelly Rolls"/>
    <property type="match status" value="1"/>
</dbReference>
<evidence type="ECO:0000256" key="1">
    <source>
        <dbReference type="ARBA" id="ARBA00004123"/>
    </source>
</evidence>
<dbReference type="HOGENOM" id="CLU_801649_0_0_1"/>
<dbReference type="Pfam" id="PF11699">
    <property type="entry name" value="CENP-C_C"/>
    <property type="match status" value="1"/>
</dbReference>
<dbReference type="SUPFAM" id="SSF51182">
    <property type="entry name" value="RmlC-like cupins"/>
    <property type="match status" value="1"/>
</dbReference>
<dbReference type="STRING" id="930990.A0A067MLP5"/>
<dbReference type="InParanoid" id="A0A067MLP5"/>
<dbReference type="PANTHER" id="PTHR16684">
    <property type="entry name" value="CENTROMERE PROTEIN C"/>
    <property type="match status" value="1"/>
</dbReference>
<evidence type="ECO:0000256" key="2">
    <source>
        <dbReference type="ARBA" id="ARBA00010291"/>
    </source>
</evidence>
<dbReference type="CDD" id="cd06993">
    <property type="entry name" value="cupin_CENP-C_C"/>
    <property type="match status" value="1"/>
</dbReference>
<evidence type="ECO:0000256" key="3">
    <source>
        <dbReference type="ARBA" id="ARBA00023125"/>
    </source>
</evidence>
<keyword evidence="3" id="KW-0238">DNA-binding</keyword>
<evidence type="ECO:0000313" key="9">
    <source>
        <dbReference type="EMBL" id="KDQ16678.1"/>
    </source>
</evidence>
<reference evidence="10" key="1">
    <citation type="journal article" date="2014" name="Proc. Natl. Acad. Sci. U.S.A.">
        <title>Extensive sampling of basidiomycete genomes demonstrates inadequacy of the white-rot/brown-rot paradigm for wood decay fungi.</title>
        <authorList>
            <person name="Riley R."/>
            <person name="Salamov A.A."/>
            <person name="Brown D.W."/>
            <person name="Nagy L.G."/>
            <person name="Floudas D."/>
            <person name="Held B.W."/>
            <person name="Levasseur A."/>
            <person name="Lombard V."/>
            <person name="Morin E."/>
            <person name="Otillar R."/>
            <person name="Lindquist E.A."/>
            <person name="Sun H."/>
            <person name="LaButti K.M."/>
            <person name="Schmutz J."/>
            <person name="Jabbour D."/>
            <person name="Luo H."/>
            <person name="Baker S.E."/>
            <person name="Pisabarro A.G."/>
            <person name="Walton J.D."/>
            <person name="Blanchette R.A."/>
            <person name="Henrissat B."/>
            <person name="Martin F."/>
            <person name="Cullen D."/>
            <person name="Hibbett D.S."/>
            <person name="Grigoriev I.V."/>
        </authorList>
    </citation>
    <scope>NUCLEOTIDE SEQUENCE [LARGE SCALE GENOMIC DNA]</scope>
    <source>
        <strain evidence="10">FD-172 SS1</strain>
    </source>
</reference>
<gene>
    <name evidence="9" type="ORF">BOTBODRAFT_172794</name>
</gene>
<dbReference type="InterPro" id="IPR028386">
    <property type="entry name" value="CENP-C/Mif2/cnp3"/>
</dbReference>
<sequence>MSSIEEVVSQALRLTLDIILHRNDNDRMDDADVNDSDLSHWVRIPQVSAPPPPPDLIEPQALTQVRDLLIEAINTYVETRLSPQRPPISCFPGSILSSIARFAYANAPQDPTRWPVSRVSKAWRRAVLHGPTDQLPGGSIENHPSPLGPEDLGFHNLALDCPAISLPGESQTITHDEASMRTTTSKSPKPSKKRKRTLKPEEGWDHATKEVGVVLDYETKAEVRRRIALSSAVVPSRPSYRLENIGFDKLFGDEDYIAAGILVIFAGKEKSRKCVKDNTYVYYCMEGVVQVNIHTNDFVIAPGGVFMVPRGDNYSIKNIAGRDARLFFAQGRMVPVEEYSGTATAQ</sequence>
<accession>A0A067MLP5</accession>
<comment type="similarity">
    <text evidence="2">Belongs to the CENP-C/MIF2 family.</text>
</comment>
<dbReference type="GO" id="GO:0051382">
    <property type="term" value="P:kinetochore assembly"/>
    <property type="evidence" value="ECO:0007669"/>
    <property type="project" value="InterPro"/>
</dbReference>
<dbReference type="InterPro" id="IPR011051">
    <property type="entry name" value="RmlC_Cupin_sf"/>
</dbReference>
<proteinExistence type="inferred from homology"/>
<comment type="function">
    <text evidence="5">Component of the kinetochore, a multiprotein complex that assembles on centromeric DNA and attaches chromosomes to spindle microtubules, mediating chromosome segregation and sister chromatid segregation during meiosis and mitosis. Component of the inner kinetochore constitutive centromere-associated network (CCAN), which serves as a structural platform for outer kinetochore assembly.</text>
</comment>